<keyword evidence="4 10" id="KW-0812">Transmembrane</keyword>
<evidence type="ECO:0000313" key="11">
    <source>
        <dbReference type="EMBL" id="SHJ69646.1"/>
    </source>
</evidence>
<organism evidence="11 12">
    <name type="scientific">Clostridium amylolyticum</name>
    <dbReference type="NCBI Taxonomy" id="1121298"/>
    <lineage>
        <taxon>Bacteria</taxon>
        <taxon>Bacillati</taxon>
        <taxon>Bacillota</taxon>
        <taxon>Clostridia</taxon>
        <taxon>Eubacteriales</taxon>
        <taxon>Clostridiaceae</taxon>
        <taxon>Clostridium</taxon>
    </lineage>
</organism>
<evidence type="ECO:0000256" key="6">
    <source>
        <dbReference type="ARBA" id="ARBA00023098"/>
    </source>
</evidence>
<comment type="catalytic activity">
    <reaction evidence="10">
        <text>an acyl phosphate + sn-glycerol 3-phosphate = a 1-acyl-sn-glycero-3-phosphate + phosphate</text>
        <dbReference type="Rhea" id="RHEA:34075"/>
        <dbReference type="ChEBI" id="CHEBI:43474"/>
        <dbReference type="ChEBI" id="CHEBI:57597"/>
        <dbReference type="ChEBI" id="CHEBI:57970"/>
        <dbReference type="ChEBI" id="CHEBI:59918"/>
        <dbReference type="EC" id="2.3.1.275"/>
    </reaction>
</comment>
<feature type="transmembrane region" description="Helical" evidence="10">
    <location>
        <begin position="87"/>
        <end position="106"/>
    </location>
</feature>
<name>A0A1M6LER1_9CLOT</name>
<evidence type="ECO:0000256" key="1">
    <source>
        <dbReference type="ARBA" id="ARBA00022475"/>
    </source>
</evidence>
<keyword evidence="12" id="KW-1185">Reference proteome</keyword>
<dbReference type="STRING" id="1121298.SAMN05444401_3610"/>
<comment type="subcellular location">
    <subcellularLocation>
        <location evidence="10">Cell membrane</location>
        <topology evidence="10">Multi-pass membrane protein</topology>
    </subcellularLocation>
</comment>
<evidence type="ECO:0000313" key="12">
    <source>
        <dbReference type="Proteomes" id="UP000184080"/>
    </source>
</evidence>
<evidence type="ECO:0000256" key="9">
    <source>
        <dbReference type="ARBA" id="ARBA00023264"/>
    </source>
</evidence>
<keyword evidence="9 10" id="KW-1208">Phospholipid metabolism</keyword>
<feature type="transmembrane region" description="Helical" evidence="10">
    <location>
        <begin position="170"/>
        <end position="186"/>
    </location>
</feature>
<dbReference type="SMART" id="SM01207">
    <property type="entry name" value="G3P_acyltransf"/>
    <property type="match status" value="1"/>
</dbReference>
<dbReference type="EC" id="2.3.1.275" evidence="10"/>
<reference evidence="11 12" key="1">
    <citation type="submission" date="2016-11" db="EMBL/GenBank/DDBJ databases">
        <authorList>
            <person name="Jaros S."/>
            <person name="Januszkiewicz K."/>
            <person name="Wedrychowicz H."/>
        </authorList>
    </citation>
    <scope>NUCLEOTIDE SEQUENCE [LARGE SCALE GENOMIC DNA]</scope>
    <source>
        <strain evidence="11 12">DSM 21864</strain>
    </source>
</reference>
<feature type="transmembrane region" description="Helical" evidence="10">
    <location>
        <begin position="146"/>
        <end position="164"/>
    </location>
</feature>
<proteinExistence type="inferred from homology"/>
<dbReference type="GO" id="GO:0043772">
    <property type="term" value="F:acyl-phosphate glycerol-3-phosphate acyltransferase activity"/>
    <property type="evidence" value="ECO:0007669"/>
    <property type="project" value="UniProtKB-UniRule"/>
</dbReference>
<keyword evidence="6 10" id="KW-0443">Lipid metabolism</keyword>
<dbReference type="InterPro" id="IPR003811">
    <property type="entry name" value="G3P_acylTferase_PlsY"/>
</dbReference>
<dbReference type="PANTHER" id="PTHR30309">
    <property type="entry name" value="INNER MEMBRANE PROTEIN YGIH"/>
    <property type="match status" value="1"/>
</dbReference>
<keyword evidence="11" id="KW-0012">Acyltransferase</keyword>
<feature type="transmembrane region" description="Helical" evidence="10">
    <location>
        <begin position="6"/>
        <end position="24"/>
    </location>
</feature>
<evidence type="ECO:0000256" key="3">
    <source>
        <dbReference type="ARBA" id="ARBA00022679"/>
    </source>
</evidence>
<keyword evidence="3 10" id="KW-0808">Transferase</keyword>
<evidence type="ECO:0000256" key="8">
    <source>
        <dbReference type="ARBA" id="ARBA00023209"/>
    </source>
</evidence>
<comment type="function">
    <text evidence="10">Catalyzes the transfer of an acyl group from acyl-phosphate (acyl-PO(4)) to glycerol-3-phosphate (G3P) to form lysophosphatidic acid (LPA). This enzyme utilizes acyl-phosphate as fatty acyl donor, but not acyl-CoA or acyl-ACP.</text>
</comment>
<comment type="pathway">
    <text evidence="10">Lipid metabolism; phospholipid metabolism.</text>
</comment>
<keyword evidence="7 10" id="KW-0472">Membrane</keyword>
<dbReference type="EMBL" id="FQZO01000007">
    <property type="protein sequence ID" value="SHJ69646.1"/>
    <property type="molecule type" value="Genomic_DNA"/>
</dbReference>
<dbReference type="PANTHER" id="PTHR30309:SF0">
    <property type="entry name" value="GLYCEROL-3-PHOSPHATE ACYLTRANSFERASE-RELATED"/>
    <property type="match status" value="1"/>
</dbReference>
<dbReference type="GO" id="GO:0005886">
    <property type="term" value="C:plasma membrane"/>
    <property type="evidence" value="ECO:0007669"/>
    <property type="project" value="UniProtKB-SubCell"/>
</dbReference>
<evidence type="ECO:0000256" key="2">
    <source>
        <dbReference type="ARBA" id="ARBA00022516"/>
    </source>
</evidence>
<dbReference type="UniPathway" id="UPA00085"/>
<keyword evidence="2 10" id="KW-0444">Lipid biosynthesis</keyword>
<evidence type="ECO:0000256" key="10">
    <source>
        <dbReference type="HAMAP-Rule" id="MF_01043"/>
    </source>
</evidence>
<evidence type="ECO:0000256" key="5">
    <source>
        <dbReference type="ARBA" id="ARBA00022989"/>
    </source>
</evidence>
<comment type="subunit">
    <text evidence="10">Probably interacts with PlsX.</text>
</comment>
<evidence type="ECO:0000256" key="4">
    <source>
        <dbReference type="ARBA" id="ARBA00022692"/>
    </source>
</evidence>
<keyword evidence="5 10" id="KW-1133">Transmembrane helix</keyword>
<gene>
    <name evidence="10" type="primary">plsY</name>
    <name evidence="11" type="ORF">SAMN05444401_3610</name>
</gene>
<keyword evidence="1 10" id="KW-1003">Cell membrane</keyword>
<dbReference type="OrthoDB" id="9777124at2"/>
<dbReference type="Proteomes" id="UP000184080">
    <property type="component" value="Unassembled WGS sequence"/>
</dbReference>
<keyword evidence="8 10" id="KW-0594">Phospholipid biosynthesis</keyword>
<dbReference type="HAMAP" id="MF_01043">
    <property type="entry name" value="PlsY"/>
    <property type="match status" value="1"/>
</dbReference>
<dbReference type="RefSeq" id="WP_073009963.1">
    <property type="nucleotide sequence ID" value="NZ_FQZO01000007.1"/>
</dbReference>
<evidence type="ECO:0000256" key="7">
    <source>
        <dbReference type="ARBA" id="ARBA00023136"/>
    </source>
</evidence>
<sequence length="197" mass="21433">MWLVYTTILISFLLGSFPTGYILVKKYCGFDIRTKGSGNIGSTNVKRVAGSKLAYKTQAVDILKGVIPMLAATYIANNYNLPIDKNAYLSLTATAAILGHNYTPFLKFHGGKGVNTTLGTFIFIAPIPVLVGIILHLSLKKIFPVVAVRSIILGASIAITAIILKLPTPIIYACIFSAIVMVLRHRKNIIELLNKNK</sequence>
<dbReference type="GO" id="GO:0008654">
    <property type="term" value="P:phospholipid biosynthetic process"/>
    <property type="evidence" value="ECO:0007669"/>
    <property type="project" value="UniProtKB-UniRule"/>
</dbReference>
<comment type="similarity">
    <text evidence="10">Belongs to the PlsY family.</text>
</comment>
<protein>
    <recommendedName>
        <fullName evidence="10">Glycerol-3-phosphate acyltransferase</fullName>
    </recommendedName>
    <alternativeName>
        <fullName evidence="10">Acyl-PO4 G3P acyltransferase</fullName>
    </alternativeName>
    <alternativeName>
        <fullName evidence="10">Acyl-phosphate--glycerol-3-phosphate acyltransferase</fullName>
    </alternativeName>
    <alternativeName>
        <fullName evidence="10">G3P acyltransferase</fullName>
        <shortName evidence="10">GPAT</shortName>
        <ecNumber evidence="10">2.3.1.275</ecNumber>
    </alternativeName>
    <alternativeName>
        <fullName evidence="10">Lysophosphatidic acid synthase</fullName>
        <shortName evidence="10">LPA synthase</shortName>
    </alternativeName>
</protein>
<dbReference type="AlphaFoldDB" id="A0A1M6LER1"/>
<dbReference type="Pfam" id="PF02660">
    <property type="entry name" value="G3P_acyltransf"/>
    <property type="match status" value="1"/>
</dbReference>
<feature type="transmembrane region" description="Helical" evidence="10">
    <location>
        <begin position="118"/>
        <end position="139"/>
    </location>
</feature>
<accession>A0A1M6LER1</accession>